<sequence length="110" mass="12109">MEQLLYSDTSSLDAVNAKVLREGEWSGALNHRRKDGTSLVVEARCSLLRDDQDNPRSILAVNTDITHRLAVEQELCWNLGDEADQAALCGFSSMNSIPSWNLAPAMSFGN</sequence>
<keyword evidence="3" id="KW-1185">Reference proteome</keyword>
<dbReference type="InterPro" id="IPR035965">
    <property type="entry name" value="PAS-like_dom_sf"/>
</dbReference>
<dbReference type="SUPFAM" id="SSF55785">
    <property type="entry name" value="PYP-like sensor domain (PAS domain)"/>
    <property type="match status" value="1"/>
</dbReference>
<dbReference type="InterPro" id="IPR000014">
    <property type="entry name" value="PAS"/>
</dbReference>
<comment type="caution">
    <text evidence="2">The sequence shown here is derived from an EMBL/GenBank/DDBJ whole genome shotgun (WGS) entry which is preliminary data.</text>
</comment>
<dbReference type="RefSeq" id="WP_165032895.1">
    <property type="nucleotide sequence ID" value="NZ_JAAKZF010000056.1"/>
</dbReference>
<dbReference type="PROSITE" id="PS50113">
    <property type="entry name" value="PAC"/>
    <property type="match status" value="1"/>
</dbReference>
<dbReference type="EMBL" id="JAAKZF010000056">
    <property type="protein sequence ID" value="NGO54558.1"/>
    <property type="molecule type" value="Genomic_DNA"/>
</dbReference>
<proteinExistence type="predicted"/>
<dbReference type="AlphaFoldDB" id="A0A6G4WJM0"/>
<accession>A0A6G4WJM0</accession>
<dbReference type="Gene3D" id="3.30.450.20">
    <property type="entry name" value="PAS domain"/>
    <property type="match status" value="1"/>
</dbReference>
<evidence type="ECO:0000313" key="3">
    <source>
        <dbReference type="Proteomes" id="UP001642900"/>
    </source>
</evidence>
<gene>
    <name evidence="2" type="ORF">G6N73_26120</name>
</gene>
<protein>
    <submittedName>
        <fullName evidence="2">PAS domain S-box protein</fullName>
    </submittedName>
</protein>
<dbReference type="InterPro" id="IPR001610">
    <property type="entry name" value="PAC"/>
</dbReference>
<organism evidence="2 3">
    <name type="scientific">Allomesorhizobium camelthorni</name>
    <dbReference type="NCBI Taxonomy" id="475069"/>
    <lineage>
        <taxon>Bacteria</taxon>
        <taxon>Pseudomonadati</taxon>
        <taxon>Pseudomonadota</taxon>
        <taxon>Alphaproteobacteria</taxon>
        <taxon>Hyphomicrobiales</taxon>
        <taxon>Phyllobacteriaceae</taxon>
        <taxon>Allomesorhizobium</taxon>
    </lineage>
</organism>
<evidence type="ECO:0000313" key="2">
    <source>
        <dbReference type="EMBL" id="NGO54558.1"/>
    </source>
</evidence>
<dbReference type="InterPro" id="IPR000700">
    <property type="entry name" value="PAS-assoc_C"/>
</dbReference>
<evidence type="ECO:0000259" key="1">
    <source>
        <dbReference type="PROSITE" id="PS50113"/>
    </source>
</evidence>
<dbReference type="SMART" id="SM00086">
    <property type="entry name" value="PAC"/>
    <property type="match status" value="1"/>
</dbReference>
<reference evidence="2 3" key="1">
    <citation type="submission" date="2020-02" db="EMBL/GenBank/DDBJ databases">
        <title>Genome sequence of strain CCNWXJ40-4.</title>
        <authorList>
            <person name="Gao J."/>
            <person name="Sun J."/>
        </authorList>
    </citation>
    <scope>NUCLEOTIDE SEQUENCE [LARGE SCALE GENOMIC DNA]</scope>
    <source>
        <strain evidence="2 3">CCNWXJ 40-4</strain>
    </source>
</reference>
<dbReference type="Proteomes" id="UP001642900">
    <property type="component" value="Unassembled WGS sequence"/>
</dbReference>
<dbReference type="NCBIfam" id="TIGR00229">
    <property type="entry name" value="sensory_box"/>
    <property type="match status" value="1"/>
</dbReference>
<name>A0A6G4WJM0_9HYPH</name>
<feature type="domain" description="PAC" evidence="1">
    <location>
        <begin position="25"/>
        <end position="77"/>
    </location>
</feature>